<dbReference type="InterPro" id="IPR001638">
    <property type="entry name" value="Solute-binding_3/MltF_N"/>
</dbReference>
<name>A0ABW5X9C9_9FLAO</name>
<dbReference type="Gene3D" id="3.40.190.10">
    <property type="entry name" value="Periplasmic binding protein-like II"/>
    <property type="match status" value="1"/>
</dbReference>
<dbReference type="Proteomes" id="UP001597438">
    <property type="component" value="Unassembled WGS sequence"/>
</dbReference>
<dbReference type="EMBL" id="JBHUOJ010000037">
    <property type="protein sequence ID" value="MFD2835062.1"/>
    <property type="molecule type" value="Genomic_DNA"/>
</dbReference>
<accession>A0ABW5X9C9</accession>
<dbReference type="RefSeq" id="WP_251740202.1">
    <property type="nucleotide sequence ID" value="NZ_JBHUOJ010000037.1"/>
</dbReference>
<dbReference type="PROSITE" id="PS51257">
    <property type="entry name" value="PROKAR_LIPOPROTEIN"/>
    <property type="match status" value="1"/>
</dbReference>
<feature type="domain" description="Solute-binding protein family 3/N-terminal" evidence="1">
    <location>
        <begin position="34"/>
        <end position="128"/>
    </location>
</feature>
<reference evidence="3" key="1">
    <citation type="journal article" date="2019" name="Int. J. Syst. Evol. Microbiol.">
        <title>The Global Catalogue of Microorganisms (GCM) 10K type strain sequencing project: providing services to taxonomists for standard genome sequencing and annotation.</title>
        <authorList>
            <consortium name="The Broad Institute Genomics Platform"/>
            <consortium name="The Broad Institute Genome Sequencing Center for Infectious Disease"/>
            <person name="Wu L."/>
            <person name="Ma J."/>
        </authorList>
    </citation>
    <scope>NUCLEOTIDE SEQUENCE [LARGE SCALE GENOMIC DNA]</scope>
    <source>
        <strain evidence="3">KCTC 52925</strain>
    </source>
</reference>
<proteinExistence type="predicted"/>
<evidence type="ECO:0000313" key="2">
    <source>
        <dbReference type="EMBL" id="MFD2835062.1"/>
    </source>
</evidence>
<organism evidence="2 3">
    <name type="scientific">Christiangramia antarctica</name>
    <dbReference type="NCBI Taxonomy" id="2058158"/>
    <lineage>
        <taxon>Bacteria</taxon>
        <taxon>Pseudomonadati</taxon>
        <taxon>Bacteroidota</taxon>
        <taxon>Flavobacteriia</taxon>
        <taxon>Flavobacteriales</taxon>
        <taxon>Flavobacteriaceae</taxon>
        <taxon>Christiangramia</taxon>
    </lineage>
</organism>
<comment type="caution">
    <text evidence="2">The sequence shown here is derived from an EMBL/GenBank/DDBJ whole genome shotgun (WGS) entry which is preliminary data.</text>
</comment>
<protein>
    <submittedName>
        <fullName evidence="2">Transporter substrate-binding domain-containing protein</fullName>
    </submittedName>
</protein>
<gene>
    <name evidence="2" type="ORF">ACFSYS_17365</name>
</gene>
<dbReference type="SUPFAM" id="SSF53850">
    <property type="entry name" value="Periplasmic binding protein-like II"/>
    <property type="match status" value="1"/>
</dbReference>
<evidence type="ECO:0000259" key="1">
    <source>
        <dbReference type="Pfam" id="PF00497"/>
    </source>
</evidence>
<keyword evidence="3" id="KW-1185">Reference proteome</keyword>
<dbReference type="Pfam" id="PF00497">
    <property type="entry name" value="SBP_bac_3"/>
    <property type="match status" value="1"/>
</dbReference>
<evidence type="ECO:0000313" key="3">
    <source>
        <dbReference type="Proteomes" id="UP001597438"/>
    </source>
</evidence>
<sequence>MKHVLVIAFILVLAGCSFPKDPENSFEKAKNDELKIGIIENPPFITFINGKAEGPEIELIKGFARENNLKISFTKGNESGLIEELQKYKLHILSGGFEKGTIWKKEATPTAPYDNSHVFLVPKGKNRLLQHLETYILKNQVKE</sequence>